<dbReference type="CDD" id="cd18827">
    <property type="entry name" value="GH43_XlnD-like"/>
    <property type="match status" value="1"/>
</dbReference>
<dbReference type="InterPro" id="IPR052176">
    <property type="entry name" value="Glycosyl_Hydrlase_43_Enz"/>
</dbReference>
<dbReference type="InterPro" id="IPR023296">
    <property type="entry name" value="Glyco_hydro_beta-prop_sf"/>
</dbReference>
<dbReference type="GO" id="GO:0004553">
    <property type="term" value="F:hydrolase activity, hydrolyzing O-glycosyl compounds"/>
    <property type="evidence" value="ECO:0007669"/>
    <property type="project" value="InterPro"/>
</dbReference>
<dbReference type="Pfam" id="PF04616">
    <property type="entry name" value="Glyco_hydro_43"/>
    <property type="match status" value="1"/>
</dbReference>
<keyword evidence="5 7" id="KW-0326">Glycosidase</keyword>
<evidence type="ECO:0000256" key="6">
    <source>
        <dbReference type="PIRSR" id="PIRSR606710-2"/>
    </source>
</evidence>
<proteinExistence type="inferred from homology"/>
<keyword evidence="2" id="KW-0624">Polysaccharide degradation</keyword>
<keyword evidence="3 7" id="KW-0378">Hydrolase</keyword>
<organism evidence="8 9">
    <name type="scientific">Algoriphagus aquimarinus</name>
    <dbReference type="NCBI Taxonomy" id="237018"/>
    <lineage>
        <taxon>Bacteria</taxon>
        <taxon>Pseudomonadati</taxon>
        <taxon>Bacteroidota</taxon>
        <taxon>Cytophagia</taxon>
        <taxon>Cytophagales</taxon>
        <taxon>Cyclobacteriaceae</taxon>
        <taxon>Algoriphagus</taxon>
    </lineage>
</organism>
<keyword evidence="9" id="KW-1185">Reference proteome</keyword>
<keyword evidence="2" id="KW-0858">Xylan degradation</keyword>
<protein>
    <submittedName>
        <fullName evidence="8">Glycosyl hydrolases family 43</fullName>
    </submittedName>
</protein>
<dbReference type="InterPro" id="IPR006710">
    <property type="entry name" value="Glyco_hydro_43"/>
</dbReference>
<dbReference type="PANTHER" id="PTHR43772:SF2">
    <property type="entry name" value="PUTATIVE (AFU_ORTHOLOGUE AFUA_2G04480)-RELATED"/>
    <property type="match status" value="1"/>
</dbReference>
<evidence type="ECO:0000313" key="9">
    <source>
        <dbReference type="Proteomes" id="UP000198790"/>
    </source>
</evidence>
<keyword evidence="4" id="KW-0119">Carbohydrate metabolism</keyword>
<evidence type="ECO:0000256" key="7">
    <source>
        <dbReference type="RuleBase" id="RU361187"/>
    </source>
</evidence>
<dbReference type="AlphaFoldDB" id="A0A1I1BL66"/>
<reference evidence="8 9" key="1">
    <citation type="submission" date="2016-10" db="EMBL/GenBank/DDBJ databases">
        <authorList>
            <person name="de Groot N.N."/>
        </authorList>
    </citation>
    <scope>NUCLEOTIDE SEQUENCE [LARGE SCALE GENOMIC DNA]</scope>
    <source>
        <strain evidence="8 9">DSM 23399</strain>
    </source>
</reference>
<gene>
    <name evidence="8" type="ORF">SAMN04489723_11510</name>
</gene>
<evidence type="ECO:0000256" key="4">
    <source>
        <dbReference type="ARBA" id="ARBA00023277"/>
    </source>
</evidence>
<sequence length="363" mass="40898">MYEIEPLLGRNIMTFENKSMKNSYSLLAGSLALAFACSSPKTTEKTEAPKLSGNPIFEGWYADPEGIVFGDEYWVYPTFSAGYTDQLHFDAFSSKDLVTWEKHANILDTAAIKWARQAMWAPAAIEKDGKYYLFFSANDIQRPSRDGWDPNNDINHFGGLGVAVADSPGGPFKDHIGKPLLSEFYNDAQPIDQFVFKDTDGTYYMLYGGWSHCNIGKLNADFTGFEPWEDGELFHEITPEGYVEGPFVFIREGKYYFLWSEGGWTNDSYKVAYAMSDNINGPWDRIGTILENDTTVATGAGHNSVIQKPGSDDWYMVYHRRPIPNEGRDHRVTAIDVMEFNEDGTIKPIKMTFEGVEANAISQ</sequence>
<comment type="similarity">
    <text evidence="1 7">Belongs to the glycosyl hydrolase 43 family.</text>
</comment>
<accession>A0A1I1BL66</accession>
<evidence type="ECO:0000313" key="8">
    <source>
        <dbReference type="EMBL" id="SFB51134.1"/>
    </source>
</evidence>
<evidence type="ECO:0000256" key="1">
    <source>
        <dbReference type="ARBA" id="ARBA00009865"/>
    </source>
</evidence>
<dbReference type="EMBL" id="FOKK01000015">
    <property type="protein sequence ID" value="SFB51134.1"/>
    <property type="molecule type" value="Genomic_DNA"/>
</dbReference>
<evidence type="ECO:0000256" key="5">
    <source>
        <dbReference type="ARBA" id="ARBA00023295"/>
    </source>
</evidence>
<feature type="site" description="Important for catalytic activity, responsible for pKa modulation of the active site Glu and correct orientation of both the proton donor and substrate" evidence="6">
    <location>
        <position position="192"/>
    </location>
</feature>
<evidence type="ECO:0000256" key="2">
    <source>
        <dbReference type="ARBA" id="ARBA00022651"/>
    </source>
</evidence>
<dbReference type="PANTHER" id="PTHR43772">
    <property type="entry name" value="ENDO-1,4-BETA-XYLANASE"/>
    <property type="match status" value="1"/>
</dbReference>
<dbReference type="GO" id="GO:0045493">
    <property type="term" value="P:xylan catabolic process"/>
    <property type="evidence" value="ECO:0007669"/>
    <property type="project" value="UniProtKB-KW"/>
</dbReference>
<dbReference type="SUPFAM" id="SSF75005">
    <property type="entry name" value="Arabinanase/levansucrase/invertase"/>
    <property type="match status" value="1"/>
</dbReference>
<dbReference type="Gene3D" id="2.115.10.20">
    <property type="entry name" value="Glycosyl hydrolase domain, family 43"/>
    <property type="match status" value="1"/>
</dbReference>
<dbReference type="Proteomes" id="UP000198790">
    <property type="component" value="Unassembled WGS sequence"/>
</dbReference>
<dbReference type="STRING" id="237018.SAMN04489723_11510"/>
<name>A0A1I1BL66_9BACT</name>
<evidence type="ECO:0000256" key="3">
    <source>
        <dbReference type="ARBA" id="ARBA00022801"/>
    </source>
</evidence>